<proteinExistence type="predicted"/>
<dbReference type="EMBL" id="MU277194">
    <property type="protein sequence ID" value="KAI0065663.1"/>
    <property type="molecule type" value="Genomic_DNA"/>
</dbReference>
<comment type="caution">
    <text evidence="1">The sequence shown here is derived from an EMBL/GenBank/DDBJ whole genome shotgun (WGS) entry which is preliminary data.</text>
</comment>
<name>A0ACB8TBZ1_9AGAM</name>
<accession>A0ACB8TBZ1</accession>
<reference evidence="1" key="1">
    <citation type="submission" date="2021-03" db="EMBL/GenBank/DDBJ databases">
        <authorList>
            <consortium name="DOE Joint Genome Institute"/>
            <person name="Ahrendt S."/>
            <person name="Looney B.P."/>
            <person name="Miyauchi S."/>
            <person name="Morin E."/>
            <person name="Drula E."/>
            <person name="Courty P.E."/>
            <person name="Chicoki N."/>
            <person name="Fauchery L."/>
            <person name="Kohler A."/>
            <person name="Kuo A."/>
            <person name="Labutti K."/>
            <person name="Pangilinan J."/>
            <person name="Lipzen A."/>
            <person name="Riley R."/>
            <person name="Andreopoulos W."/>
            <person name="He G."/>
            <person name="Johnson J."/>
            <person name="Barry K.W."/>
            <person name="Grigoriev I.V."/>
            <person name="Nagy L."/>
            <person name="Hibbett D."/>
            <person name="Henrissat B."/>
            <person name="Matheny P.B."/>
            <person name="Labbe J."/>
            <person name="Martin F."/>
        </authorList>
    </citation>
    <scope>NUCLEOTIDE SEQUENCE</scope>
    <source>
        <strain evidence="1">HHB10654</strain>
    </source>
</reference>
<organism evidence="1 2">
    <name type="scientific">Artomyces pyxidatus</name>
    <dbReference type="NCBI Taxonomy" id="48021"/>
    <lineage>
        <taxon>Eukaryota</taxon>
        <taxon>Fungi</taxon>
        <taxon>Dikarya</taxon>
        <taxon>Basidiomycota</taxon>
        <taxon>Agaricomycotina</taxon>
        <taxon>Agaricomycetes</taxon>
        <taxon>Russulales</taxon>
        <taxon>Auriscalpiaceae</taxon>
        <taxon>Artomyces</taxon>
    </lineage>
</organism>
<sequence>MPFPTSNPTLGWLAMPRRNWTTVDPLTAAMIRPTGLRLEDKDKDAAGRPEKCKAVARAC</sequence>
<keyword evidence="2" id="KW-1185">Reference proteome</keyword>
<dbReference type="Proteomes" id="UP000814140">
    <property type="component" value="Unassembled WGS sequence"/>
</dbReference>
<evidence type="ECO:0000313" key="2">
    <source>
        <dbReference type="Proteomes" id="UP000814140"/>
    </source>
</evidence>
<evidence type="ECO:0000313" key="1">
    <source>
        <dbReference type="EMBL" id="KAI0065663.1"/>
    </source>
</evidence>
<gene>
    <name evidence="1" type="ORF">BV25DRAFT_1821309</name>
</gene>
<reference evidence="1" key="2">
    <citation type="journal article" date="2022" name="New Phytol.">
        <title>Evolutionary transition to the ectomycorrhizal habit in the genomes of a hyperdiverse lineage of mushroom-forming fungi.</title>
        <authorList>
            <person name="Looney B."/>
            <person name="Miyauchi S."/>
            <person name="Morin E."/>
            <person name="Drula E."/>
            <person name="Courty P.E."/>
            <person name="Kohler A."/>
            <person name="Kuo A."/>
            <person name="LaButti K."/>
            <person name="Pangilinan J."/>
            <person name="Lipzen A."/>
            <person name="Riley R."/>
            <person name="Andreopoulos W."/>
            <person name="He G."/>
            <person name="Johnson J."/>
            <person name="Nolan M."/>
            <person name="Tritt A."/>
            <person name="Barry K.W."/>
            <person name="Grigoriev I.V."/>
            <person name="Nagy L.G."/>
            <person name="Hibbett D."/>
            <person name="Henrissat B."/>
            <person name="Matheny P.B."/>
            <person name="Labbe J."/>
            <person name="Martin F.M."/>
        </authorList>
    </citation>
    <scope>NUCLEOTIDE SEQUENCE</scope>
    <source>
        <strain evidence="1">HHB10654</strain>
    </source>
</reference>
<protein>
    <submittedName>
        <fullName evidence="1">Uncharacterized protein</fullName>
    </submittedName>
</protein>